<comment type="similarity">
    <text evidence="3">Belongs to the metallo-dependent hydrolases superfamily. ATZ/TRZ family.</text>
</comment>
<comment type="cofactor">
    <cofactor evidence="1">
        <name>Zn(2+)</name>
        <dbReference type="ChEBI" id="CHEBI:29105"/>
    </cofactor>
</comment>
<comment type="catalytic activity">
    <reaction evidence="8">
        <text>guanine + H2O + H(+) = xanthine + NH4(+)</text>
        <dbReference type="Rhea" id="RHEA:14665"/>
        <dbReference type="ChEBI" id="CHEBI:15377"/>
        <dbReference type="ChEBI" id="CHEBI:15378"/>
        <dbReference type="ChEBI" id="CHEBI:16235"/>
        <dbReference type="ChEBI" id="CHEBI:17712"/>
        <dbReference type="ChEBI" id="CHEBI:28938"/>
        <dbReference type="EC" id="3.5.4.3"/>
    </reaction>
</comment>
<dbReference type="GO" id="GO:0008892">
    <property type="term" value="F:guanine deaminase activity"/>
    <property type="evidence" value="ECO:0007669"/>
    <property type="project" value="UniProtKB-EC"/>
</dbReference>
<dbReference type="GO" id="GO:0046098">
    <property type="term" value="P:guanine metabolic process"/>
    <property type="evidence" value="ECO:0007669"/>
    <property type="project" value="TreeGrafter"/>
</dbReference>
<evidence type="ECO:0000313" key="14">
    <source>
        <dbReference type="Proteomes" id="UP000237481"/>
    </source>
</evidence>
<evidence type="ECO:0000256" key="11">
    <source>
        <dbReference type="ARBA" id="ARBA00083147"/>
    </source>
</evidence>
<evidence type="ECO:0000256" key="7">
    <source>
        <dbReference type="ARBA" id="ARBA00022833"/>
    </source>
</evidence>
<dbReference type="Gene3D" id="2.30.40.10">
    <property type="entry name" value="Urease, subunit C, domain 1"/>
    <property type="match status" value="1"/>
</dbReference>
<dbReference type="InterPro" id="IPR032466">
    <property type="entry name" value="Metal_Hydrolase"/>
</dbReference>
<keyword evidence="5" id="KW-0479">Metal-binding</keyword>
<proteinExistence type="inferred from homology"/>
<evidence type="ECO:0000256" key="5">
    <source>
        <dbReference type="ARBA" id="ARBA00022723"/>
    </source>
</evidence>
<keyword evidence="6" id="KW-0378">Hydrolase</keyword>
<dbReference type="EC" id="3.5.4.3" evidence="4"/>
<name>A0A2S4LAA5_9HYPO</name>
<dbReference type="STRING" id="94208.A0A2S4LAA5"/>
<keyword evidence="7" id="KW-0862">Zinc</keyword>
<feature type="domain" description="Amidohydrolase-related" evidence="12">
    <location>
        <begin position="85"/>
        <end position="479"/>
    </location>
</feature>
<comment type="pathway">
    <text evidence="2">Purine metabolism; guanine degradation; xanthine from guanine: step 1/1.</text>
</comment>
<protein>
    <recommendedName>
        <fullName evidence="10">Probable guanine deaminase</fullName>
        <ecNumber evidence="4">3.5.4.3</ecNumber>
    </recommendedName>
    <alternativeName>
        <fullName evidence="11">Guanine aminohydrolase</fullName>
    </alternativeName>
</protein>
<dbReference type="EMBL" id="PKSG01000044">
    <property type="protein sequence ID" value="POR39378.1"/>
    <property type="molecule type" value="Genomic_DNA"/>
</dbReference>
<evidence type="ECO:0000256" key="2">
    <source>
        <dbReference type="ARBA" id="ARBA00004984"/>
    </source>
</evidence>
<evidence type="ECO:0000256" key="10">
    <source>
        <dbReference type="ARBA" id="ARBA00069860"/>
    </source>
</evidence>
<dbReference type="InterPro" id="IPR011059">
    <property type="entry name" value="Metal-dep_hydrolase_composite"/>
</dbReference>
<dbReference type="Pfam" id="PF01979">
    <property type="entry name" value="Amidohydro_1"/>
    <property type="match status" value="1"/>
</dbReference>
<dbReference type="Proteomes" id="UP000237481">
    <property type="component" value="Unassembled WGS sequence"/>
</dbReference>
<accession>A0A2S4LAA5</accession>
<evidence type="ECO:0000256" key="9">
    <source>
        <dbReference type="ARBA" id="ARBA00056079"/>
    </source>
</evidence>
<dbReference type="PANTHER" id="PTHR11271">
    <property type="entry name" value="GUANINE DEAMINASE"/>
    <property type="match status" value="1"/>
</dbReference>
<gene>
    <name evidence="13" type="ORF">TPAR_00434</name>
</gene>
<evidence type="ECO:0000256" key="1">
    <source>
        <dbReference type="ARBA" id="ARBA00001947"/>
    </source>
</evidence>
<dbReference type="InterPro" id="IPR006680">
    <property type="entry name" value="Amidohydro-rel"/>
</dbReference>
<organism evidence="13 14">
    <name type="scientific">Tolypocladium paradoxum</name>
    <dbReference type="NCBI Taxonomy" id="94208"/>
    <lineage>
        <taxon>Eukaryota</taxon>
        <taxon>Fungi</taxon>
        <taxon>Dikarya</taxon>
        <taxon>Ascomycota</taxon>
        <taxon>Pezizomycotina</taxon>
        <taxon>Sordariomycetes</taxon>
        <taxon>Hypocreomycetidae</taxon>
        <taxon>Hypocreales</taxon>
        <taxon>Ophiocordycipitaceae</taxon>
        <taxon>Tolypocladium</taxon>
    </lineage>
</organism>
<dbReference type="GO" id="GO:0005829">
    <property type="term" value="C:cytosol"/>
    <property type="evidence" value="ECO:0007669"/>
    <property type="project" value="TreeGrafter"/>
</dbReference>
<dbReference type="PANTHER" id="PTHR11271:SF6">
    <property type="entry name" value="GUANINE DEAMINASE"/>
    <property type="match status" value="1"/>
</dbReference>
<dbReference type="SUPFAM" id="SSF51556">
    <property type="entry name" value="Metallo-dependent hydrolases"/>
    <property type="match status" value="1"/>
</dbReference>
<evidence type="ECO:0000256" key="8">
    <source>
        <dbReference type="ARBA" id="ARBA00051148"/>
    </source>
</evidence>
<dbReference type="InterPro" id="IPR051607">
    <property type="entry name" value="Metallo-dep_hydrolases"/>
</dbReference>
<reference evidence="13 14" key="1">
    <citation type="submission" date="2018-01" db="EMBL/GenBank/DDBJ databases">
        <title>Harnessing the power of phylogenomics to disentangle the directionality and signatures of interkingdom host jumping in the parasitic fungal genus Tolypocladium.</title>
        <authorList>
            <person name="Quandt C.A."/>
            <person name="Patterson W."/>
            <person name="Spatafora J.W."/>
        </authorList>
    </citation>
    <scope>NUCLEOTIDE SEQUENCE [LARGE SCALE GENOMIC DNA]</scope>
    <source>
        <strain evidence="13 14">NRBC 100945</strain>
    </source>
</reference>
<sequence length="483" mass="53125">MVVSLPSLPPQKNQLMLGTFVHSEARDALKFLLNAAIAVDKQGKIAGIEDARADVNVAKKLLLKRLGWKEDELDIYACKPGQFFFPGFIDTHVHASQYPIVGVFGESSLLEWLEKYVFPTEAKLEDCATADKVYTACVQRTLAHGTTTAAYYATIHVPATKLLADRCLRLGQRAFIGRVCMDDRELCPLYLRDKTSKESLDNTSEIIDYIKHIDPHYEIVSPILTPRFAPACSPTVMSGLAKIHQAQGLPVQTHISENAAEVELVAKRFPDAGSYAKVYDNYGLLTPKTILAHAVHLTEGEASLISTRKSKVSHCPCSNSALASGEARVRWMWDRGIDVGLGTDMSGGYSPSVLVAARQAVLVSRHLAMGRSDGEAKSKLTVAEVLYLATRGGAKVVGLENKIGGFEVGKEWDAQLVGLRIVGGGNIGESGQQKAEEKYEDSGNVDLFEWDTWDRKVAKWVYNGDDRNTKKVWVKGRLVHQRP</sequence>
<evidence type="ECO:0000256" key="6">
    <source>
        <dbReference type="ARBA" id="ARBA00022801"/>
    </source>
</evidence>
<comment type="function">
    <text evidence="9">Catalyzes the hydrolytic deamination of guanine, producing xanthine and ammonia.</text>
</comment>
<evidence type="ECO:0000256" key="3">
    <source>
        <dbReference type="ARBA" id="ARBA00006745"/>
    </source>
</evidence>
<dbReference type="OrthoDB" id="194468at2759"/>
<dbReference type="GO" id="GO:0008270">
    <property type="term" value="F:zinc ion binding"/>
    <property type="evidence" value="ECO:0007669"/>
    <property type="project" value="TreeGrafter"/>
</dbReference>
<dbReference type="AlphaFoldDB" id="A0A2S4LAA5"/>
<keyword evidence="14" id="KW-1185">Reference proteome</keyword>
<evidence type="ECO:0000256" key="4">
    <source>
        <dbReference type="ARBA" id="ARBA00012781"/>
    </source>
</evidence>
<dbReference type="FunFam" id="3.20.20.140:FF:000022">
    <property type="entry name" value="Guanine deaminase"/>
    <property type="match status" value="1"/>
</dbReference>
<dbReference type="Gene3D" id="3.20.20.140">
    <property type="entry name" value="Metal-dependent hydrolases"/>
    <property type="match status" value="1"/>
</dbReference>
<evidence type="ECO:0000313" key="13">
    <source>
        <dbReference type="EMBL" id="POR39378.1"/>
    </source>
</evidence>
<evidence type="ECO:0000259" key="12">
    <source>
        <dbReference type="Pfam" id="PF01979"/>
    </source>
</evidence>
<comment type="caution">
    <text evidence="13">The sequence shown here is derived from an EMBL/GenBank/DDBJ whole genome shotgun (WGS) entry which is preliminary data.</text>
</comment>